<dbReference type="InterPro" id="IPR001258">
    <property type="entry name" value="NHL_repeat"/>
</dbReference>
<dbReference type="InterPro" id="IPR014756">
    <property type="entry name" value="Ig_E-set"/>
</dbReference>
<dbReference type="InterPro" id="IPR002909">
    <property type="entry name" value="IPT_dom"/>
</dbReference>
<dbReference type="Gene3D" id="2.60.40.10">
    <property type="entry name" value="Immunoglobulins"/>
    <property type="match status" value="1"/>
</dbReference>
<accession>A0A0N7IAW4</accession>
<protein>
    <submittedName>
        <fullName evidence="3">IPT/TIG domain-containing protein</fullName>
    </submittedName>
</protein>
<dbReference type="SUPFAM" id="SSF81296">
    <property type="entry name" value="E set domains"/>
    <property type="match status" value="1"/>
</dbReference>
<dbReference type="Pfam" id="PF01436">
    <property type="entry name" value="NHL"/>
    <property type="match status" value="1"/>
</dbReference>
<gene>
    <name evidence="3" type="ORF">KHY35_22190</name>
</gene>
<dbReference type="Proteomes" id="UP000782901">
    <property type="component" value="Unassembled WGS sequence"/>
</dbReference>
<dbReference type="Gene3D" id="2.120.10.30">
    <property type="entry name" value="TolB, C-terminal domain"/>
    <property type="match status" value="1"/>
</dbReference>
<dbReference type="CDD" id="cd00603">
    <property type="entry name" value="IPT_PCSR"/>
    <property type="match status" value="1"/>
</dbReference>
<comment type="caution">
    <text evidence="3">The sequence shown here is derived from an EMBL/GenBank/DDBJ whole genome shotgun (WGS) entry which is preliminary data.</text>
</comment>
<dbReference type="InterPro" id="IPR013783">
    <property type="entry name" value="Ig-like_fold"/>
</dbReference>
<dbReference type="Pfam" id="PF01833">
    <property type="entry name" value="TIG"/>
    <property type="match status" value="1"/>
</dbReference>
<dbReference type="PANTHER" id="PTHR13833:SF71">
    <property type="entry name" value="NHL DOMAIN-CONTAINING PROTEIN"/>
    <property type="match status" value="1"/>
</dbReference>
<evidence type="ECO:0000256" key="1">
    <source>
        <dbReference type="ARBA" id="ARBA00022737"/>
    </source>
</evidence>
<keyword evidence="1" id="KW-0677">Repeat</keyword>
<evidence type="ECO:0000313" key="3">
    <source>
        <dbReference type="EMBL" id="MBS5413386.1"/>
    </source>
</evidence>
<feature type="domain" description="IPT/TIG" evidence="2">
    <location>
        <begin position="49"/>
        <end position="123"/>
    </location>
</feature>
<dbReference type="AlphaFoldDB" id="A0A0N7IAW4"/>
<organism evidence="3 4">
    <name type="scientific">Bacteroides thetaiotaomicron</name>
    <dbReference type="NCBI Taxonomy" id="818"/>
    <lineage>
        <taxon>Bacteria</taxon>
        <taxon>Pseudomonadati</taxon>
        <taxon>Bacteroidota</taxon>
        <taxon>Bacteroidia</taxon>
        <taxon>Bacteroidales</taxon>
        <taxon>Bacteroidaceae</taxon>
        <taxon>Bacteroides</taxon>
    </lineage>
</organism>
<dbReference type="RefSeq" id="WP_016269844.1">
    <property type="nucleotide sequence ID" value="NZ_CAXSVM010000061.1"/>
</dbReference>
<reference evidence="3" key="1">
    <citation type="submission" date="2021-02" db="EMBL/GenBank/DDBJ databases">
        <title>Infant gut strain persistence is associated with maternal origin, phylogeny, and functional potential including surface adhesion and iron acquisition.</title>
        <authorList>
            <person name="Lou Y.C."/>
        </authorList>
    </citation>
    <scope>NUCLEOTIDE SEQUENCE</scope>
    <source>
        <strain evidence="3">L3_082_243G1_dasL3_082_243G1_maxbin2.maxbin.015s ta_sub</strain>
    </source>
</reference>
<dbReference type="SUPFAM" id="SSF101898">
    <property type="entry name" value="NHL repeat"/>
    <property type="match status" value="1"/>
</dbReference>
<dbReference type="EMBL" id="JAGZEE010000051">
    <property type="protein sequence ID" value="MBS5413386.1"/>
    <property type="molecule type" value="Genomic_DNA"/>
</dbReference>
<dbReference type="PANTHER" id="PTHR13833">
    <property type="match status" value="1"/>
</dbReference>
<name>A0A0N7IAW4_BACT4</name>
<dbReference type="KEGG" id="btho:Btheta7330_04500"/>
<evidence type="ECO:0000259" key="2">
    <source>
        <dbReference type="Pfam" id="PF01833"/>
    </source>
</evidence>
<evidence type="ECO:0000313" key="4">
    <source>
        <dbReference type="Proteomes" id="UP000782901"/>
    </source>
</evidence>
<proteinExistence type="predicted"/>
<sequence>MKSNLFMKRKLEIGLTLLIGMSAFWGCNNDLAPIRQNQALPPDLSKHSVFESFSPDSGGIGTQLIIRGKNFGSDPSYVKVTVNNKEAAIVGMDDEVIYAIVPARADTGYVRLFIGKDENIEEYASETKFRYQFKRNVTTMVGQHGMNGREDGSYAASKLQRTWFLLTDKDGSVFFIDEGRGQTQNGALRRARNGEVETLVQCSSGPFQSPTCLAFSPAQDTLYISQYSYTDESNTKTDFNIIYVTREGGFVDVRGLCRAKKVGTTGLAVHPKTGEVFFCNKGTGYVYRFDGPSYEDFTPLFRINNATEIETRMTFNTEGTILYVAVCNRHCIYQVPYDAATHTFGNPVLFVGAWDESGYINGTGATVRLNKPEQMAFDEDGNMFVPERNNHIIRKITPAGSASLYAGQPEQSGFGDGLPEEAKFNQPECVTVYPDNSVYVADRDNHVIRRVTVE</sequence>
<dbReference type="InterPro" id="IPR011042">
    <property type="entry name" value="6-blade_b-propeller_TolB-like"/>
</dbReference>